<dbReference type="SUPFAM" id="SSF52540">
    <property type="entry name" value="P-loop containing nucleoside triphosphate hydrolases"/>
    <property type="match status" value="1"/>
</dbReference>
<evidence type="ECO:0000256" key="2">
    <source>
        <dbReference type="ARBA" id="ARBA00022840"/>
    </source>
</evidence>
<dbReference type="GO" id="GO:0140664">
    <property type="term" value="F:ATP-dependent DNA damage sensor activity"/>
    <property type="evidence" value="ECO:0007669"/>
    <property type="project" value="InterPro"/>
</dbReference>
<dbReference type="InterPro" id="IPR000432">
    <property type="entry name" value="DNA_mismatch_repair_MutS_C"/>
</dbReference>
<evidence type="ECO:0000256" key="3">
    <source>
        <dbReference type="ARBA" id="ARBA00023125"/>
    </source>
</evidence>
<feature type="coiled-coil region" evidence="4">
    <location>
        <begin position="282"/>
        <end position="309"/>
    </location>
</feature>
<evidence type="ECO:0000313" key="6">
    <source>
        <dbReference type="EMBL" id="QPV62772.1"/>
    </source>
</evidence>
<dbReference type="GO" id="GO:0030983">
    <property type="term" value="F:mismatched DNA binding"/>
    <property type="evidence" value="ECO:0007669"/>
    <property type="project" value="InterPro"/>
</dbReference>
<dbReference type="Proteomes" id="UP000595001">
    <property type="component" value="Chromosome"/>
</dbReference>
<dbReference type="InterPro" id="IPR027417">
    <property type="entry name" value="P-loop_NTPase"/>
</dbReference>
<sequence>MRLEDYWGIGPKTRDLLADELGVERAVEAIETADTRALVAAGLSQGRATRILRRAQGGEALDVLATRDTREVYKEILDLAGEFALTEDAASRIRILTPLGTREEMAERIDRVLEAREAWTALDDETRTAVETAFDEGAAGGELAAVRTAIALSAAGVSEGVFEPIAELDDETLDDAAAALAGLAGEDDRIGEGADGRLDSLRATLASVEDMAATPESVAEEVQSGARGADDFRETLVRHVTSETDVDAARVREAMPGEATDASDFVAETLRALASDLRTAVEDRETEVADRLEDTLESARAEVDAAVTAVDDVALYVSLARFAEAFDLGRPTFVDRETVAVENARNLSLVAGGVGVQSVTYGIGDHDLDVATESAPPRDHRVAVLTGANSGGKTTLLETLCQVQLLAQMGLPVPADSAEVGVVDTVVFHRRHASFNAGVLESTLRSVVPPLTDEGRTLMLVDEFEAITEPGSAADLLHGLVRLSVDRGALGVFVTHLADDLEPLPPEARVDGIFAEGLTPDLDLEVDYQPRFETVGRSTPEFIVSRLVANAGDRGERAGFETLAEAVGEEAVQRTLSDARWSA</sequence>
<keyword evidence="2" id="KW-0067">ATP-binding</keyword>
<keyword evidence="3" id="KW-0238">DNA-binding</keyword>
<dbReference type="OrthoDB" id="25832at2157"/>
<evidence type="ECO:0000259" key="5">
    <source>
        <dbReference type="SMART" id="SM00534"/>
    </source>
</evidence>
<keyword evidence="7" id="KW-1185">Reference proteome</keyword>
<dbReference type="SMART" id="SM00534">
    <property type="entry name" value="MUTSac"/>
    <property type="match status" value="1"/>
</dbReference>
<dbReference type="AlphaFoldDB" id="A0A7T3KUZ3"/>
<protein>
    <submittedName>
        <fullName evidence="6">DNA mismatch repair protein</fullName>
    </submittedName>
</protein>
<gene>
    <name evidence="6" type="ORF">I7X12_18930</name>
</gene>
<organism evidence="6 7">
    <name type="scientific">Halosimplex litoreum</name>
    <dbReference type="NCBI Taxonomy" id="1198301"/>
    <lineage>
        <taxon>Archaea</taxon>
        <taxon>Methanobacteriati</taxon>
        <taxon>Methanobacteriota</taxon>
        <taxon>Stenosarchaea group</taxon>
        <taxon>Halobacteria</taxon>
        <taxon>Halobacteriales</taxon>
        <taxon>Haloarculaceae</taxon>
        <taxon>Halosimplex</taxon>
    </lineage>
</organism>
<dbReference type="GO" id="GO:0005524">
    <property type="term" value="F:ATP binding"/>
    <property type="evidence" value="ECO:0007669"/>
    <property type="project" value="UniProtKB-KW"/>
</dbReference>
<dbReference type="RefSeq" id="WP_198061570.1">
    <property type="nucleotide sequence ID" value="NZ_CP065856.1"/>
</dbReference>
<dbReference type="Pfam" id="PF00488">
    <property type="entry name" value="MutS_V"/>
    <property type="match status" value="1"/>
</dbReference>
<dbReference type="Gene3D" id="3.40.50.300">
    <property type="entry name" value="P-loop containing nucleotide triphosphate hydrolases"/>
    <property type="match status" value="1"/>
</dbReference>
<name>A0A7T3KUZ3_9EURY</name>
<feature type="domain" description="DNA mismatch repair proteins mutS family" evidence="5">
    <location>
        <begin position="380"/>
        <end position="556"/>
    </location>
</feature>
<dbReference type="InterPro" id="IPR045076">
    <property type="entry name" value="MutS"/>
</dbReference>
<reference evidence="6 7" key="1">
    <citation type="submission" date="2020-12" db="EMBL/GenBank/DDBJ databases">
        <title>Halosimplex halophilum sp. nov. and Halosimplex salinum sp. nov., two new members of the genus Halosimplex.</title>
        <authorList>
            <person name="Cui H.L."/>
        </authorList>
    </citation>
    <scope>NUCLEOTIDE SEQUENCE [LARGE SCALE GENOMIC DNA]</scope>
    <source>
        <strain evidence="6 7">YGH94</strain>
    </source>
</reference>
<evidence type="ECO:0000256" key="1">
    <source>
        <dbReference type="ARBA" id="ARBA00022741"/>
    </source>
</evidence>
<dbReference type="PANTHER" id="PTHR11361">
    <property type="entry name" value="DNA MISMATCH REPAIR PROTEIN MUTS FAMILY MEMBER"/>
    <property type="match status" value="1"/>
</dbReference>
<dbReference type="KEGG" id="hlt:I7X12_18930"/>
<dbReference type="PANTHER" id="PTHR11361:SF125">
    <property type="entry name" value="DNA-BINDING PROTEIN MUTS2"/>
    <property type="match status" value="1"/>
</dbReference>
<keyword evidence="1" id="KW-0547">Nucleotide-binding</keyword>
<dbReference type="GO" id="GO:0006298">
    <property type="term" value="P:mismatch repair"/>
    <property type="evidence" value="ECO:0007669"/>
    <property type="project" value="InterPro"/>
</dbReference>
<evidence type="ECO:0000256" key="4">
    <source>
        <dbReference type="SAM" id="Coils"/>
    </source>
</evidence>
<dbReference type="GeneID" id="60590613"/>
<evidence type="ECO:0000313" key="7">
    <source>
        <dbReference type="Proteomes" id="UP000595001"/>
    </source>
</evidence>
<accession>A0A7T3KUZ3</accession>
<dbReference type="EMBL" id="CP065856">
    <property type="protein sequence ID" value="QPV62772.1"/>
    <property type="molecule type" value="Genomic_DNA"/>
</dbReference>
<keyword evidence="4" id="KW-0175">Coiled coil</keyword>
<proteinExistence type="predicted"/>